<comment type="subcellular location">
    <subcellularLocation>
        <location evidence="1">Cell membrane</location>
        <topology evidence="1">Multi-pass membrane protein</topology>
    </subcellularLocation>
</comment>
<gene>
    <name evidence="9" type="ORF">AFUS01_LOCUS18550</name>
</gene>
<evidence type="ECO:0000313" key="10">
    <source>
        <dbReference type="Proteomes" id="UP000708208"/>
    </source>
</evidence>
<dbReference type="PANTHER" id="PTHR21421">
    <property type="entry name" value="GUSTATORY RECEPTOR"/>
    <property type="match status" value="1"/>
</dbReference>
<comment type="caution">
    <text evidence="9">The sequence shown here is derived from an EMBL/GenBank/DDBJ whole genome shotgun (WGS) entry which is preliminary data.</text>
</comment>
<comment type="similarity">
    <text evidence="2">Belongs to the insect chemoreceptor superfamily. Gustatory receptor (GR) family. Gr5a subfamily.</text>
</comment>
<evidence type="ECO:0000256" key="5">
    <source>
        <dbReference type="ARBA" id="ARBA00022989"/>
    </source>
</evidence>
<reference evidence="9" key="1">
    <citation type="submission" date="2021-06" db="EMBL/GenBank/DDBJ databases">
        <authorList>
            <person name="Hodson N. C."/>
            <person name="Mongue J. A."/>
            <person name="Jaron S. K."/>
        </authorList>
    </citation>
    <scope>NUCLEOTIDE SEQUENCE</scope>
</reference>
<evidence type="ECO:0000256" key="4">
    <source>
        <dbReference type="ARBA" id="ARBA00022692"/>
    </source>
</evidence>
<keyword evidence="10" id="KW-1185">Reference proteome</keyword>
<dbReference type="GO" id="GO:0050916">
    <property type="term" value="P:sensory perception of sweet taste"/>
    <property type="evidence" value="ECO:0007669"/>
    <property type="project" value="UniProtKB-ARBA"/>
</dbReference>
<dbReference type="GO" id="GO:0005886">
    <property type="term" value="C:plasma membrane"/>
    <property type="evidence" value="ECO:0007669"/>
    <property type="project" value="UniProtKB-SubCell"/>
</dbReference>
<dbReference type="InterPro" id="IPR009318">
    <property type="entry name" value="Gustatory_rcpt"/>
</dbReference>
<dbReference type="Proteomes" id="UP000708208">
    <property type="component" value="Unassembled WGS sequence"/>
</dbReference>
<evidence type="ECO:0000256" key="6">
    <source>
        <dbReference type="ARBA" id="ARBA00023136"/>
    </source>
</evidence>
<name>A0A8J2P2U2_9HEXA</name>
<dbReference type="AlphaFoldDB" id="A0A8J2P2U2"/>
<feature type="transmembrane region" description="Helical" evidence="8">
    <location>
        <begin position="100"/>
        <end position="119"/>
    </location>
</feature>
<feature type="transmembrane region" description="Helical" evidence="8">
    <location>
        <begin position="180"/>
        <end position="203"/>
    </location>
</feature>
<dbReference type="Pfam" id="PF06151">
    <property type="entry name" value="Trehalose_recp"/>
    <property type="match status" value="1"/>
</dbReference>
<dbReference type="PANTHER" id="PTHR21421:SF29">
    <property type="entry name" value="GUSTATORY RECEPTOR 5A FOR TREHALOSE-RELATED"/>
    <property type="match status" value="1"/>
</dbReference>
<protein>
    <submittedName>
        <fullName evidence="9">Uncharacterized protein</fullName>
    </submittedName>
</protein>
<dbReference type="EMBL" id="CAJVCH010185354">
    <property type="protein sequence ID" value="CAG7729860.1"/>
    <property type="molecule type" value="Genomic_DNA"/>
</dbReference>
<dbReference type="OrthoDB" id="5800391at2759"/>
<keyword evidence="5 8" id="KW-1133">Transmembrane helix</keyword>
<proteinExistence type="inferred from homology"/>
<feature type="transmembrane region" description="Helical" evidence="8">
    <location>
        <begin position="20"/>
        <end position="41"/>
    </location>
</feature>
<feature type="transmembrane region" description="Helical" evidence="8">
    <location>
        <begin position="74"/>
        <end position="94"/>
    </location>
</feature>
<evidence type="ECO:0000313" key="9">
    <source>
        <dbReference type="EMBL" id="CAG7729860.1"/>
    </source>
</evidence>
<accession>A0A8J2P2U2</accession>
<evidence type="ECO:0000256" key="8">
    <source>
        <dbReference type="SAM" id="Phobius"/>
    </source>
</evidence>
<sequence>MDGLEALSTGFNYSLDILAWTTWHLTDTLRIALAIYIWLLFYRLNRGIVIQNLGSKNFLAIMGLHLKVNNLLRLINNILGPITFMGCIFSVLYSCFYFNFILAGFASITRLFLFTHFLLKNLTIYLVSADINSKAHAISEWLELLCAKEECLEIPPEKADKLIIFTAHVYSKDTVGFKGLNFFIISTSFLTAIASLIATYTVVITQFSGYEFVARDNSNGGG</sequence>
<keyword evidence="6 8" id="KW-0472">Membrane</keyword>
<dbReference type="GO" id="GO:0008527">
    <property type="term" value="F:taste receptor activity"/>
    <property type="evidence" value="ECO:0007669"/>
    <property type="project" value="InterPro"/>
</dbReference>
<evidence type="ECO:0000256" key="2">
    <source>
        <dbReference type="ARBA" id="ARBA00005327"/>
    </source>
</evidence>
<evidence type="ECO:0000256" key="1">
    <source>
        <dbReference type="ARBA" id="ARBA00004651"/>
    </source>
</evidence>
<evidence type="ECO:0000256" key="3">
    <source>
        <dbReference type="ARBA" id="ARBA00022475"/>
    </source>
</evidence>
<keyword evidence="7" id="KW-0675">Receptor</keyword>
<keyword evidence="4 8" id="KW-0812">Transmembrane</keyword>
<organism evidence="9 10">
    <name type="scientific">Allacma fusca</name>
    <dbReference type="NCBI Taxonomy" id="39272"/>
    <lineage>
        <taxon>Eukaryota</taxon>
        <taxon>Metazoa</taxon>
        <taxon>Ecdysozoa</taxon>
        <taxon>Arthropoda</taxon>
        <taxon>Hexapoda</taxon>
        <taxon>Collembola</taxon>
        <taxon>Symphypleona</taxon>
        <taxon>Sminthuridae</taxon>
        <taxon>Allacma</taxon>
    </lineage>
</organism>
<keyword evidence="3" id="KW-1003">Cell membrane</keyword>
<evidence type="ECO:0000256" key="7">
    <source>
        <dbReference type="ARBA" id="ARBA00023170"/>
    </source>
</evidence>